<accession>A0A7J6GFR2</accession>
<dbReference type="Proteomes" id="UP000525078">
    <property type="component" value="Unassembled WGS sequence"/>
</dbReference>
<evidence type="ECO:0000313" key="1">
    <source>
        <dbReference type="EMBL" id="KAF4380959.1"/>
    </source>
</evidence>
<dbReference type="EMBL" id="JAATIP010000063">
    <property type="protein sequence ID" value="KAF4380959.1"/>
    <property type="molecule type" value="Genomic_DNA"/>
</dbReference>
<gene>
    <name evidence="1" type="ORF">F8388_011881</name>
</gene>
<proteinExistence type="predicted"/>
<sequence>MEESIGSGNRSSFRIFKGIWLVQFENEILIGVPSLEEITSHVYQMHPLKSPAPNGFSDSFFGMKEHLDAQINHTFLYLIPKCDNPDFGGDAVQDKARINDEKKLNIIKNELDSLGQGWGRCLDTVLDRALAQPVNSGNEERVSCVNCDSFGLNPLGCAVKLPLTGAVMVSEQVSCALILLHLISL</sequence>
<dbReference type="AlphaFoldDB" id="A0A7J6GFR2"/>
<protein>
    <submittedName>
        <fullName evidence="1">Uncharacterized protein</fullName>
    </submittedName>
</protein>
<evidence type="ECO:0000313" key="2">
    <source>
        <dbReference type="Proteomes" id="UP000525078"/>
    </source>
</evidence>
<organism evidence="1 2">
    <name type="scientific">Cannabis sativa</name>
    <name type="common">Hemp</name>
    <name type="synonym">Marijuana</name>
    <dbReference type="NCBI Taxonomy" id="3483"/>
    <lineage>
        <taxon>Eukaryota</taxon>
        <taxon>Viridiplantae</taxon>
        <taxon>Streptophyta</taxon>
        <taxon>Embryophyta</taxon>
        <taxon>Tracheophyta</taxon>
        <taxon>Spermatophyta</taxon>
        <taxon>Magnoliopsida</taxon>
        <taxon>eudicotyledons</taxon>
        <taxon>Gunneridae</taxon>
        <taxon>Pentapetalae</taxon>
        <taxon>rosids</taxon>
        <taxon>fabids</taxon>
        <taxon>Rosales</taxon>
        <taxon>Cannabaceae</taxon>
        <taxon>Cannabis</taxon>
    </lineage>
</organism>
<comment type="caution">
    <text evidence="1">The sequence shown here is derived from an EMBL/GenBank/DDBJ whole genome shotgun (WGS) entry which is preliminary data.</text>
</comment>
<name>A0A7J6GFR2_CANSA</name>
<reference evidence="1 2" key="1">
    <citation type="journal article" date="2020" name="bioRxiv">
        <title>Sequence and annotation of 42 cannabis genomes reveals extensive copy number variation in cannabinoid synthesis and pathogen resistance genes.</title>
        <authorList>
            <person name="Mckernan K.J."/>
            <person name="Helbert Y."/>
            <person name="Kane L.T."/>
            <person name="Ebling H."/>
            <person name="Zhang L."/>
            <person name="Liu B."/>
            <person name="Eaton Z."/>
            <person name="Mclaughlin S."/>
            <person name="Kingan S."/>
            <person name="Baybayan P."/>
            <person name="Concepcion G."/>
            <person name="Jordan M."/>
            <person name="Riva A."/>
            <person name="Barbazuk W."/>
            <person name="Harkins T."/>
        </authorList>
    </citation>
    <scope>NUCLEOTIDE SEQUENCE [LARGE SCALE GENOMIC DNA]</scope>
    <source>
        <strain evidence="2">cv. Jamaican Lion 4</strain>
        <tissue evidence="1">Leaf</tissue>
    </source>
</reference>